<protein>
    <recommendedName>
        <fullName evidence="2">F5/8 type C domain-containing protein</fullName>
    </recommendedName>
</protein>
<dbReference type="Proteomes" id="UP001159427">
    <property type="component" value="Unassembled WGS sequence"/>
</dbReference>
<proteinExistence type="predicted"/>
<dbReference type="EMBL" id="CALNXI010005524">
    <property type="protein sequence ID" value="CAH3198006.1"/>
    <property type="molecule type" value="Genomic_DNA"/>
</dbReference>
<accession>A0ABN8T2F9</accession>
<feature type="signal peptide" evidence="1">
    <location>
        <begin position="1"/>
        <end position="21"/>
    </location>
</feature>
<evidence type="ECO:0000259" key="2">
    <source>
        <dbReference type="PROSITE" id="PS50022"/>
    </source>
</evidence>
<feature type="chain" id="PRO_5047323449" description="F5/8 type C domain-containing protein" evidence="1">
    <location>
        <begin position="22"/>
        <end position="324"/>
    </location>
</feature>
<dbReference type="InterPro" id="IPR008979">
    <property type="entry name" value="Galactose-bd-like_sf"/>
</dbReference>
<feature type="domain" description="F5/8 type C" evidence="2">
    <location>
        <begin position="23"/>
        <end position="124"/>
    </location>
</feature>
<evidence type="ECO:0000313" key="4">
    <source>
        <dbReference type="Proteomes" id="UP001159427"/>
    </source>
</evidence>
<gene>
    <name evidence="3" type="ORF">PEVE_00035563</name>
</gene>
<feature type="domain" description="F5/8 type C" evidence="2">
    <location>
        <begin position="218"/>
        <end position="324"/>
    </location>
</feature>
<keyword evidence="1" id="KW-0732">Signal</keyword>
<reference evidence="3 4" key="1">
    <citation type="submission" date="2022-05" db="EMBL/GenBank/DDBJ databases">
        <authorList>
            <consortium name="Genoscope - CEA"/>
            <person name="William W."/>
        </authorList>
    </citation>
    <scope>NUCLEOTIDE SEQUENCE [LARGE SCALE GENOMIC DNA]</scope>
</reference>
<evidence type="ECO:0000313" key="3">
    <source>
        <dbReference type="EMBL" id="CAH3198006.1"/>
    </source>
</evidence>
<dbReference type="PANTHER" id="PTHR24543">
    <property type="entry name" value="MULTICOPPER OXIDASE-RELATED"/>
    <property type="match status" value="1"/>
</dbReference>
<dbReference type="PROSITE" id="PS50022">
    <property type="entry name" value="FA58C_3"/>
    <property type="match status" value="2"/>
</dbReference>
<evidence type="ECO:0000256" key="1">
    <source>
        <dbReference type="SAM" id="SignalP"/>
    </source>
</evidence>
<name>A0ABN8T2F9_9CNID</name>
<keyword evidence="4" id="KW-1185">Reference proteome</keyword>
<sequence length="324" mass="35924">MRFAALQVLILFFTATEETISGCLSPLGMKSRFIKDDQISASSSMSDLQLPSAGRLHNTASLGGSLGAWCSDDTDDDQWFQIDLLTTMNVSAVASQGFGSQGFGYGDHWVTQYSLNYSCDGVRWFRYTLQGGHEVSNRAYVLVVWGGFRRVLFRFFFTLDPLNSKPHYKKGPGRPGGGGGGEEYLEVNALLMLSRKDWPKLVNQALSSKREVPSSVFCSEPLGMQSGAINNSQIKASSYKSSWTRPSEGRLHNQLSLQKRSFGGWCAKDSDNHPFLQVNLKTSTVITALATQGLPLRDNSALRYKLNYSCDGKVWFEYQDGKVI</sequence>
<dbReference type="Pfam" id="PF00754">
    <property type="entry name" value="F5_F8_type_C"/>
    <property type="match status" value="2"/>
</dbReference>
<dbReference type="SUPFAM" id="SSF49785">
    <property type="entry name" value="Galactose-binding domain-like"/>
    <property type="match status" value="2"/>
</dbReference>
<comment type="caution">
    <text evidence="3">The sequence shown here is derived from an EMBL/GenBank/DDBJ whole genome shotgun (WGS) entry which is preliminary data.</text>
</comment>
<organism evidence="3 4">
    <name type="scientific">Porites evermanni</name>
    <dbReference type="NCBI Taxonomy" id="104178"/>
    <lineage>
        <taxon>Eukaryota</taxon>
        <taxon>Metazoa</taxon>
        <taxon>Cnidaria</taxon>
        <taxon>Anthozoa</taxon>
        <taxon>Hexacorallia</taxon>
        <taxon>Scleractinia</taxon>
        <taxon>Fungiina</taxon>
        <taxon>Poritidae</taxon>
        <taxon>Porites</taxon>
    </lineage>
</organism>
<feature type="non-terminal residue" evidence="3">
    <location>
        <position position="324"/>
    </location>
</feature>
<dbReference type="PANTHER" id="PTHR24543:SF336">
    <property type="entry name" value="F5_8 TYPE C DOMAIN-CONTAINING PROTEIN"/>
    <property type="match status" value="1"/>
</dbReference>
<dbReference type="Gene3D" id="2.60.120.260">
    <property type="entry name" value="Galactose-binding domain-like"/>
    <property type="match status" value="2"/>
</dbReference>
<dbReference type="InterPro" id="IPR000421">
    <property type="entry name" value="FA58C"/>
</dbReference>